<dbReference type="PANTHER" id="PTHR46333:SF2">
    <property type="entry name" value="CYTOKINESIS PROTEIN 3"/>
    <property type="match status" value="1"/>
</dbReference>
<evidence type="ECO:0000313" key="3">
    <source>
        <dbReference type="Proteomes" id="UP000790580"/>
    </source>
</evidence>
<dbReference type="InterPro" id="IPR032485">
    <property type="entry name" value="LRP1-like_beta_prop"/>
</dbReference>
<dbReference type="InterPro" id="IPR038765">
    <property type="entry name" value="Papain-like_cys_pep_sf"/>
</dbReference>
<keyword evidence="3" id="KW-1185">Reference proteome</keyword>
<dbReference type="SUPFAM" id="SSF54001">
    <property type="entry name" value="Cysteine proteinases"/>
    <property type="match status" value="1"/>
</dbReference>
<dbReference type="EMBL" id="JAHQCR010000072">
    <property type="protein sequence ID" value="MBU9723198.1"/>
    <property type="molecule type" value="Genomic_DNA"/>
</dbReference>
<comment type="caution">
    <text evidence="2">The sequence shown here is derived from an EMBL/GenBank/DDBJ whole genome shotgun (WGS) entry which is preliminary data.</text>
</comment>
<dbReference type="InterPro" id="IPR052557">
    <property type="entry name" value="CAP/Cytokinesis_protein"/>
</dbReference>
<dbReference type="InterPro" id="IPR002931">
    <property type="entry name" value="Transglutaminase-like"/>
</dbReference>
<dbReference type="PANTHER" id="PTHR46333">
    <property type="entry name" value="CYTOKINESIS PROTEIN 3"/>
    <property type="match status" value="1"/>
</dbReference>
<dbReference type="Pfam" id="PF01841">
    <property type="entry name" value="Transglut_core"/>
    <property type="match status" value="1"/>
</dbReference>
<dbReference type="RefSeq" id="WP_176371476.1">
    <property type="nucleotide sequence ID" value="NZ_JAHQCR010000072.1"/>
</dbReference>
<reference evidence="2 3" key="1">
    <citation type="submission" date="2021-06" db="EMBL/GenBank/DDBJ databases">
        <title>Bacillus sp. RD4P76, an endophyte from a halophyte.</title>
        <authorList>
            <person name="Sun J.-Q."/>
        </authorList>
    </citation>
    <scope>NUCLEOTIDE SEQUENCE [LARGE SCALE GENOMIC DNA]</scope>
    <source>
        <strain evidence="2 3">JCM 17098</strain>
    </source>
</reference>
<feature type="domain" description="Transglutaminase-like" evidence="1">
    <location>
        <begin position="236"/>
        <end position="292"/>
    </location>
</feature>
<organism evidence="2 3">
    <name type="scientific">Evansella alkalicola</name>
    <dbReference type="NCBI Taxonomy" id="745819"/>
    <lineage>
        <taxon>Bacteria</taxon>
        <taxon>Bacillati</taxon>
        <taxon>Bacillota</taxon>
        <taxon>Bacilli</taxon>
        <taxon>Bacillales</taxon>
        <taxon>Bacillaceae</taxon>
        <taxon>Evansella</taxon>
    </lineage>
</organism>
<evidence type="ECO:0000259" key="1">
    <source>
        <dbReference type="SMART" id="SM00460"/>
    </source>
</evidence>
<dbReference type="Pfam" id="PF16472">
    <property type="entry name" value="DUF5050"/>
    <property type="match status" value="1"/>
</dbReference>
<dbReference type="Gene3D" id="3.10.620.30">
    <property type="match status" value="1"/>
</dbReference>
<dbReference type="SUPFAM" id="SSF63825">
    <property type="entry name" value="YWTD domain"/>
    <property type="match status" value="1"/>
</dbReference>
<sequence>MGRGKYYVLLILLGTVLVGLHYMGEAASLFFDEKSFISSSYPETVPTSEVDLTVDEEAILLEGIGATTELESENNLVEETAGVVGSAGPTDATNTTKVLATVEDGLYAAILEALLEMKTQINVGAYSLDSDEVFGVRMQVLEDNPEIFYFEHQDSSFWTNGTLEFNYKYSRESISEAVTVLENKVSQIIEQAIKPGMSDLEKILALHDYIVLNTTYDYDNYLNGTIPDESYTSYGALILGTAVCDGYTKALNLLLREAGIETRYVTGKGNGEPHAWSLVQLDGEWFHIDATWNDPVPDRAGQVRYKYFLVSDHVLAQDHSWDTGDLPRADSNRFSYFNKIESGERVGTTIYYTDDESLLRMDLSSGFNQKIANVRAYDIAVDGEWLFFSNYSNGGYLYKIRKDGSELTNLNTIHSREILIEDGLIYFTDQGNQHRYYMEIR</sequence>
<protein>
    <submittedName>
        <fullName evidence="2">DUF5050 domain-containing protein</fullName>
    </submittedName>
</protein>
<name>A0ABS6JXG6_9BACI</name>
<proteinExistence type="predicted"/>
<evidence type="ECO:0000313" key="2">
    <source>
        <dbReference type="EMBL" id="MBU9723198.1"/>
    </source>
</evidence>
<dbReference type="Proteomes" id="UP000790580">
    <property type="component" value="Unassembled WGS sequence"/>
</dbReference>
<accession>A0ABS6JXG6</accession>
<gene>
    <name evidence="2" type="ORF">KS407_17405</name>
</gene>
<dbReference type="SMART" id="SM00460">
    <property type="entry name" value="TGc"/>
    <property type="match status" value="1"/>
</dbReference>